<keyword evidence="1" id="KW-0732">Signal</keyword>
<dbReference type="AlphaFoldDB" id="A0A1J5E7J0"/>
<evidence type="ECO:0000256" key="1">
    <source>
        <dbReference type="SAM" id="SignalP"/>
    </source>
</evidence>
<accession>A0A1J5E7J0</accession>
<dbReference type="Proteomes" id="UP000183085">
    <property type="component" value="Unassembled WGS sequence"/>
</dbReference>
<dbReference type="PANTHER" id="PTHR35271">
    <property type="entry name" value="ABC TRANSPORTER, SUBSTRATE-BINDING LIPOPROTEIN-RELATED"/>
    <property type="match status" value="1"/>
</dbReference>
<dbReference type="CDD" id="cd06325">
    <property type="entry name" value="PBP1_ABC_unchar_transporter"/>
    <property type="match status" value="1"/>
</dbReference>
<protein>
    <recommendedName>
        <fullName evidence="4">ABC transporter substrate-binding protein</fullName>
    </recommendedName>
</protein>
<reference evidence="2 3" key="1">
    <citation type="journal article" date="2016" name="Environ. Microbiol.">
        <title>Genomic resolution of a cold subsurface aquifer community provides metabolic insights for novel microbes adapted to high CO concentrations.</title>
        <authorList>
            <person name="Probst A.J."/>
            <person name="Castelle C.J."/>
            <person name="Singh A."/>
            <person name="Brown C.T."/>
            <person name="Anantharaman K."/>
            <person name="Sharon I."/>
            <person name="Hug L.A."/>
            <person name="Burstein D."/>
            <person name="Emerson J.B."/>
            <person name="Thomas B.C."/>
            <person name="Banfield J.F."/>
        </authorList>
    </citation>
    <scope>NUCLEOTIDE SEQUENCE [LARGE SCALE GENOMIC DNA]</scope>
    <source>
        <strain evidence="2">CG2_30_40_21</strain>
    </source>
</reference>
<dbReference type="Gene3D" id="3.40.50.2300">
    <property type="match status" value="2"/>
</dbReference>
<feature type="chain" id="PRO_5012407847" description="ABC transporter substrate-binding protein" evidence="1">
    <location>
        <begin position="26"/>
        <end position="309"/>
    </location>
</feature>
<feature type="signal peptide" evidence="1">
    <location>
        <begin position="1"/>
        <end position="25"/>
    </location>
</feature>
<dbReference type="EMBL" id="MNYI01000111">
    <property type="protein sequence ID" value="OIP40666.1"/>
    <property type="molecule type" value="Genomic_DNA"/>
</dbReference>
<dbReference type="PANTHER" id="PTHR35271:SF1">
    <property type="entry name" value="ABC TRANSPORTER, SUBSTRATE-BINDING LIPOPROTEIN"/>
    <property type="match status" value="1"/>
</dbReference>
<evidence type="ECO:0008006" key="4">
    <source>
        <dbReference type="Google" id="ProtNLM"/>
    </source>
</evidence>
<dbReference type="Pfam" id="PF04392">
    <property type="entry name" value="ABC_sub_bind"/>
    <property type="match status" value="1"/>
</dbReference>
<proteinExistence type="predicted"/>
<name>A0A1J5E7J0_9BACT</name>
<organism evidence="2 3">
    <name type="scientific">Candidatus Desantisbacteria bacterium CG2_30_40_21</name>
    <dbReference type="NCBI Taxonomy" id="1817895"/>
    <lineage>
        <taxon>Bacteria</taxon>
        <taxon>Candidatus Desantisiibacteriota</taxon>
    </lineage>
</organism>
<sequence>MPKKICQIICLFITLLLFHNMTCFALEKTTVSVVFSSDMEAYHQAWEGFNEFFKKNGVNLSVSTYNLANDDPETVILRIKKEKPPIVFALGTRALKLLKMRVGEIPIIVCMVINQDEINGANITGVTLSIPTMIKLQWINENLSQTKRIGLIYSIETAELVAKISQDCKKSGYEVVAQKINSGEEITWALQKIASRIDCFLMVPDARIYFPKSIEYLLMEGLKRKFAVIGLSSFYTKAGAFVSFDCDYQDIGRQTAAMAMKILNGQSPTDIPSESPRKTTFSLNLLVAEKIGIKIPPVVIKEAKEVFGR</sequence>
<dbReference type="InterPro" id="IPR007487">
    <property type="entry name" value="ABC_transpt-TYRBP-like"/>
</dbReference>
<evidence type="ECO:0000313" key="2">
    <source>
        <dbReference type="EMBL" id="OIP40666.1"/>
    </source>
</evidence>
<evidence type="ECO:0000313" key="3">
    <source>
        <dbReference type="Proteomes" id="UP000183085"/>
    </source>
</evidence>
<dbReference type="STRING" id="1817895.AUJ95_04300"/>
<gene>
    <name evidence="2" type="ORF">AUJ95_04300</name>
</gene>
<comment type="caution">
    <text evidence="2">The sequence shown here is derived from an EMBL/GenBank/DDBJ whole genome shotgun (WGS) entry which is preliminary data.</text>
</comment>